<dbReference type="InterPro" id="IPR021133">
    <property type="entry name" value="HEAT_type_2"/>
</dbReference>
<evidence type="ECO:0000256" key="6">
    <source>
        <dbReference type="ARBA" id="ARBA00022927"/>
    </source>
</evidence>
<comment type="subcellular location">
    <subcellularLocation>
        <location evidence="2">Cytoplasm</location>
    </subcellularLocation>
    <subcellularLocation>
        <location evidence="1">Nucleus</location>
    </subcellularLocation>
</comment>
<keyword evidence="3" id="KW-0813">Transport</keyword>
<dbReference type="Pfam" id="PF25574">
    <property type="entry name" value="TPR_IMB1"/>
    <property type="match status" value="1"/>
</dbReference>
<evidence type="ECO:0000256" key="2">
    <source>
        <dbReference type="ARBA" id="ARBA00004496"/>
    </source>
</evidence>
<evidence type="ECO:0000313" key="12">
    <source>
        <dbReference type="EMBL" id="GMI35828.1"/>
    </source>
</evidence>
<dbReference type="SMART" id="SM01349">
    <property type="entry name" value="TOG"/>
    <property type="match status" value="1"/>
</dbReference>
<dbReference type="Pfam" id="PF03810">
    <property type="entry name" value="IBN_N"/>
    <property type="match status" value="1"/>
</dbReference>
<evidence type="ECO:0000259" key="10">
    <source>
        <dbReference type="SMART" id="SM00913"/>
    </source>
</evidence>
<keyword evidence="7" id="KW-0539">Nucleus</keyword>
<keyword evidence="13" id="KW-1185">Reference proteome</keyword>
<keyword evidence="6" id="KW-0653">Protein transport</keyword>
<dbReference type="InterPro" id="IPR040122">
    <property type="entry name" value="Importin_beta"/>
</dbReference>
<feature type="repeat" description="HEAT" evidence="8">
    <location>
        <begin position="450"/>
        <end position="485"/>
    </location>
</feature>
<evidence type="ECO:0000259" key="11">
    <source>
        <dbReference type="SMART" id="SM01349"/>
    </source>
</evidence>
<dbReference type="Pfam" id="PF25780">
    <property type="entry name" value="TPR_IPO5"/>
    <property type="match status" value="1"/>
</dbReference>
<evidence type="ECO:0000256" key="9">
    <source>
        <dbReference type="SAM" id="MobiDB-lite"/>
    </source>
</evidence>
<evidence type="ECO:0000256" key="4">
    <source>
        <dbReference type="ARBA" id="ARBA00022490"/>
    </source>
</evidence>
<reference evidence="12 13" key="1">
    <citation type="journal article" date="2023" name="Commun. Biol.">
        <title>Genome analysis of Parmales, the sister group of diatoms, reveals the evolutionary specialization of diatoms from phago-mixotrophs to photoautotrophs.</title>
        <authorList>
            <person name="Ban H."/>
            <person name="Sato S."/>
            <person name="Yoshikawa S."/>
            <person name="Yamada K."/>
            <person name="Nakamura Y."/>
            <person name="Ichinomiya M."/>
            <person name="Sato N."/>
            <person name="Blanc-Mathieu R."/>
            <person name="Endo H."/>
            <person name="Kuwata A."/>
            <person name="Ogata H."/>
        </authorList>
    </citation>
    <scope>NUCLEOTIDE SEQUENCE [LARGE SCALE GENOMIC DNA]</scope>
</reference>
<dbReference type="InterPro" id="IPR016024">
    <property type="entry name" value="ARM-type_fold"/>
</dbReference>
<dbReference type="PANTHER" id="PTHR10527">
    <property type="entry name" value="IMPORTIN BETA"/>
    <property type="match status" value="1"/>
</dbReference>
<dbReference type="SMART" id="SM00913">
    <property type="entry name" value="IBN_N"/>
    <property type="match status" value="1"/>
</dbReference>
<proteinExistence type="predicted"/>
<protein>
    <submittedName>
        <fullName evidence="12">Uncharacterized protein</fullName>
    </submittedName>
</protein>
<sequence>MADPTSHFRGLLHQLTMPDTAQIKAAEQALKPLLKDAGCISVLIGTLGDVATSPVPVRQISAVILRKRISGHFSKFSAPEQTQFKAVLLTVLQSEPERLVRAAAVGVVGAVAALCITETANGWPELLAFVASAASNPHPEARALAFSLLAQMSDVVGSCLTGDFANLAGLYAGALQDADVGVQKAALLALGSIMAFLADEEEHIRLFAGLIPGLLTVASACQQRGDEETLQAVNDVLYDLSQCTSSSVTAHVPSIVQFAMQVMGDNNMELVTRDSAALVISTMAETKPKLVGKKCDVGNLIENCMVMIENSEESAAGALFDSNPAWKEEEEGDSDGEDYDGPTQCGMAQGTLDMLAIALPGKSFFQVCMSKCVARLNSPNPKARKAGIASLGVVAEGCQEKLTGILGEVVPHVLRLGQDADQAVRECTCFCLGQLAEHCQPDILDYSDVILPVIFRLLEDNSENVQTTSCYVLEMFCESLDPESVLPFLNPLMTRLAFMLQNAKKKSVTEMTVAAIAATAVAAETEFIPYLNDVAIIMQRLMNISAEENPALKGRAMECMGHMAVAVEKEAFRPYFAETVRVAGTCLTADNTDLHEYAYAVFANLAKVMEREFSPALPELVPHLLDVITKSDGALEAFDGAAEGGGAFDDSDDEEEAGQQFVVRTAALDIKKQALVAINGMAAYCGQDYMPYLEKTCEALKQQTDISEEVYWHPDVVCEAVRTLPALAICSVAAHHPDGKVPWVKGDLTNNPMAPHTRQVVDAVMPSIVLCMKSEEKEVVAAACDGVQAVVDLCGPFSLATVVNDVLQSLLLLLAGKAECQGGDEDDEEEDDEEGEHDNFMNSVFDLLGSFAKSMGVQFAAHLPHFLAPILEYTKTSRPTNDRSMAVGCLGEIAEGLGDSVAVHWQSVFLPSIVAGLADEENALQRNAAYTAGQCATALGETIAAQHPQLLQALHPLFGLDVSQSDSAMCARDNAAAAVARMMVAAPSQFPFGQVLPIFLSALPLKSDMSENETVYGALIKLAGMNQADLVGPLKGELMRVVQEALSQKKVQEEEKAKLRAAFGVAA</sequence>
<organism evidence="12 13">
    <name type="scientific">Tetraparma gracilis</name>
    <dbReference type="NCBI Taxonomy" id="2962635"/>
    <lineage>
        <taxon>Eukaryota</taxon>
        <taxon>Sar</taxon>
        <taxon>Stramenopiles</taxon>
        <taxon>Ochrophyta</taxon>
        <taxon>Bolidophyceae</taxon>
        <taxon>Parmales</taxon>
        <taxon>Triparmaceae</taxon>
        <taxon>Tetraparma</taxon>
    </lineage>
</organism>
<dbReference type="InterPro" id="IPR001494">
    <property type="entry name" value="Importin-beta_N"/>
</dbReference>
<keyword evidence="4" id="KW-0963">Cytoplasm</keyword>
<keyword evidence="5" id="KW-0677">Repeat</keyword>
<dbReference type="InterPro" id="IPR034085">
    <property type="entry name" value="TOG"/>
</dbReference>
<evidence type="ECO:0000256" key="8">
    <source>
        <dbReference type="PROSITE-ProRule" id="PRU00103"/>
    </source>
</evidence>
<accession>A0ABQ6MYN6</accession>
<name>A0ABQ6MYN6_9STRA</name>
<gene>
    <name evidence="12" type="ORF">TeGR_g11270</name>
</gene>
<dbReference type="InterPro" id="IPR011989">
    <property type="entry name" value="ARM-like"/>
</dbReference>
<dbReference type="InterPro" id="IPR057672">
    <property type="entry name" value="TPR_IPO4/5"/>
</dbReference>
<feature type="domain" description="Importin N-terminal" evidence="10">
    <location>
        <begin position="26"/>
        <end position="94"/>
    </location>
</feature>
<evidence type="ECO:0000256" key="7">
    <source>
        <dbReference type="ARBA" id="ARBA00023242"/>
    </source>
</evidence>
<dbReference type="InterPro" id="IPR058584">
    <property type="entry name" value="IMB1_TNPO1-like_TPR"/>
</dbReference>
<dbReference type="Proteomes" id="UP001165060">
    <property type="component" value="Unassembled WGS sequence"/>
</dbReference>
<feature type="region of interest" description="Disordered" evidence="9">
    <location>
        <begin position="319"/>
        <end position="339"/>
    </location>
</feature>
<comment type="caution">
    <text evidence="12">The sequence shown here is derived from an EMBL/GenBank/DDBJ whole genome shotgun (WGS) entry which is preliminary data.</text>
</comment>
<dbReference type="EMBL" id="BRYB01001891">
    <property type="protein sequence ID" value="GMI35828.1"/>
    <property type="molecule type" value="Genomic_DNA"/>
</dbReference>
<dbReference type="SUPFAM" id="SSF48371">
    <property type="entry name" value="ARM repeat"/>
    <property type="match status" value="2"/>
</dbReference>
<dbReference type="Gene3D" id="1.25.10.10">
    <property type="entry name" value="Leucine-rich Repeat Variant"/>
    <property type="match status" value="1"/>
</dbReference>
<evidence type="ECO:0000313" key="13">
    <source>
        <dbReference type="Proteomes" id="UP001165060"/>
    </source>
</evidence>
<dbReference type="PROSITE" id="PS50077">
    <property type="entry name" value="HEAT_REPEAT"/>
    <property type="match status" value="1"/>
</dbReference>
<feature type="compositionally biased region" description="Acidic residues" evidence="9">
    <location>
        <begin position="328"/>
        <end position="339"/>
    </location>
</feature>
<evidence type="ECO:0000256" key="1">
    <source>
        <dbReference type="ARBA" id="ARBA00004123"/>
    </source>
</evidence>
<evidence type="ECO:0000256" key="3">
    <source>
        <dbReference type="ARBA" id="ARBA00022448"/>
    </source>
</evidence>
<feature type="domain" description="TOG" evidence="11">
    <location>
        <begin position="353"/>
        <end position="586"/>
    </location>
</feature>
<evidence type="ECO:0000256" key="5">
    <source>
        <dbReference type="ARBA" id="ARBA00022737"/>
    </source>
</evidence>